<organism evidence="11 12">
    <name type="scientific">Geodia barretti</name>
    <name type="common">Barrett's horny sponge</name>
    <dbReference type="NCBI Taxonomy" id="519541"/>
    <lineage>
        <taxon>Eukaryota</taxon>
        <taxon>Metazoa</taxon>
        <taxon>Porifera</taxon>
        <taxon>Demospongiae</taxon>
        <taxon>Heteroscleromorpha</taxon>
        <taxon>Tetractinellida</taxon>
        <taxon>Astrophorina</taxon>
        <taxon>Geodiidae</taxon>
        <taxon>Geodia</taxon>
    </lineage>
</organism>
<gene>
    <name evidence="11" type="ORF">GBAR_LOCUS13741</name>
</gene>
<evidence type="ECO:0000256" key="3">
    <source>
        <dbReference type="ARBA" id="ARBA00022737"/>
    </source>
</evidence>
<comment type="caution">
    <text evidence="11">The sequence shown here is derived from an EMBL/GenBank/DDBJ whole genome shotgun (WGS) entry which is preliminary data.</text>
</comment>
<evidence type="ECO:0000259" key="10">
    <source>
        <dbReference type="PROSITE" id="PS50853"/>
    </source>
</evidence>
<keyword evidence="12" id="KW-1185">Reference proteome</keyword>
<accession>A0AA35S7B8</accession>
<evidence type="ECO:0000256" key="6">
    <source>
        <dbReference type="ARBA" id="ARBA00023180"/>
    </source>
</evidence>
<evidence type="ECO:0000256" key="8">
    <source>
        <dbReference type="SAM" id="Phobius"/>
    </source>
</evidence>
<keyword evidence="5" id="KW-1015">Disulfide bond</keyword>
<name>A0AA35S7B8_GEOBA</name>
<evidence type="ECO:0000256" key="7">
    <source>
        <dbReference type="SAM" id="MobiDB-lite"/>
    </source>
</evidence>
<dbReference type="SMART" id="SM00409">
    <property type="entry name" value="IG"/>
    <property type="match status" value="4"/>
</dbReference>
<dbReference type="GO" id="GO:0007157">
    <property type="term" value="P:heterophilic cell-cell adhesion via plasma membrane cell adhesion molecules"/>
    <property type="evidence" value="ECO:0007669"/>
    <property type="project" value="TreeGrafter"/>
</dbReference>
<dbReference type="GO" id="GO:0016020">
    <property type="term" value="C:membrane"/>
    <property type="evidence" value="ECO:0007669"/>
    <property type="project" value="UniProtKB-SubCell"/>
</dbReference>
<dbReference type="InterPro" id="IPR013783">
    <property type="entry name" value="Ig-like_fold"/>
</dbReference>
<dbReference type="PANTHER" id="PTHR23277:SF108">
    <property type="entry name" value="FASCICLIN-3"/>
    <property type="match status" value="1"/>
</dbReference>
<dbReference type="SUPFAM" id="SSF49265">
    <property type="entry name" value="Fibronectin type III"/>
    <property type="match status" value="1"/>
</dbReference>
<feature type="domain" description="Ig-like" evidence="9">
    <location>
        <begin position="122"/>
        <end position="233"/>
    </location>
</feature>
<dbReference type="InterPro" id="IPR003961">
    <property type="entry name" value="FN3_dom"/>
</dbReference>
<evidence type="ECO:0000256" key="5">
    <source>
        <dbReference type="ARBA" id="ARBA00023157"/>
    </source>
</evidence>
<dbReference type="CDD" id="cd00063">
    <property type="entry name" value="FN3"/>
    <property type="match status" value="2"/>
</dbReference>
<protein>
    <submittedName>
        <fullName evidence="11">Basement membrane-specific heparan sulfate proteoglycan core protein</fullName>
    </submittedName>
</protein>
<dbReference type="InterPro" id="IPR051427">
    <property type="entry name" value="Nectin/Nectin-like"/>
</dbReference>
<dbReference type="AlphaFoldDB" id="A0AA35S7B8"/>
<keyword evidence="4 8" id="KW-0472">Membrane</keyword>
<dbReference type="Proteomes" id="UP001174909">
    <property type="component" value="Unassembled WGS sequence"/>
</dbReference>
<comment type="subcellular location">
    <subcellularLocation>
        <location evidence="1">Membrane</location>
    </subcellularLocation>
</comment>
<dbReference type="SUPFAM" id="SSF48726">
    <property type="entry name" value="Immunoglobulin"/>
    <property type="match status" value="2"/>
</dbReference>
<keyword evidence="8" id="KW-0812">Transmembrane</keyword>
<keyword evidence="3" id="KW-0677">Repeat</keyword>
<sequence length="785" mass="83892">MVECIHPPCASLRTDLKPPVVGVGAEGVPTAGGDYSLVCTLETEEGVGSEDISIIWTTPSGEMKMAEDVSNSGTIGKLNFSPLNTSDRGDYICTGRVLVDSVMVNVSANSVWILMSLVIPAPRVSVGTNAGDEGPYYRGTQLDIICSISVDASVNTLFYVNITWTRDSKSVMSDPNITISRANTSRLEFTSTLAISPLDTSDSAFYTCTASVFPTDGEGVLASNGATASVNVSVEEPLAPNVTRAKIVSKAGKPFSTECNFTAPLNLVTPPSVEWLNSSGDLVSSNKTLSFPLLKTSDGGAYTCRVNFSIPSLGISESGNGTTRLIVQIPAPTITALNDYTPYNGTKFNMTCTVEVECGCGYSHHYSQPLRGEDNGTYTCRGRVQPTRGDKYIMEVSANETTDVIVQGLPKPTVRITLSSSAGSGTQECLGVDFGGQQANNISCLAGVTNSLLNPHTVTLMGDGGRINTSKSGQNITKDLQLSSGPRTFTCSVCINIAEARISNYCSSEDVNVSGNVPGEIRPNFIVNTPDAVTISWVDSAEIFSILRYIVLVERYIEAGPGRERTEKVEGYPQELPGTLQHHTVKSLEKETPYVYTLVAGNTEGCGPQSRSIFFTEEGVPKVPPHNVKVERINGTAMMVSFGRLSLVEARRVSIYYFVSYSPSGGTRKRQGGGREGPVEGNTTVVTGLNPSTGYDVSVFTATDEQGNRQLTSSEEMTAPRLQTSEPSGSGNAGAIIGGIVVALLVAIIVVAVILVVLWIKRFLNYPLTTSLLHQFVCCYRCYWL</sequence>
<dbReference type="SMART" id="SM00060">
    <property type="entry name" value="FN3"/>
    <property type="match status" value="2"/>
</dbReference>
<proteinExistence type="predicted"/>
<dbReference type="PROSITE" id="PS50853">
    <property type="entry name" value="FN3"/>
    <property type="match status" value="2"/>
</dbReference>
<dbReference type="InterPro" id="IPR003599">
    <property type="entry name" value="Ig_sub"/>
</dbReference>
<evidence type="ECO:0000256" key="4">
    <source>
        <dbReference type="ARBA" id="ARBA00023136"/>
    </source>
</evidence>
<dbReference type="CDD" id="cd00096">
    <property type="entry name" value="Ig"/>
    <property type="match status" value="1"/>
</dbReference>
<feature type="region of interest" description="Disordered" evidence="7">
    <location>
        <begin position="707"/>
        <end position="730"/>
    </location>
</feature>
<dbReference type="Pfam" id="PF00041">
    <property type="entry name" value="fn3"/>
    <property type="match status" value="1"/>
</dbReference>
<evidence type="ECO:0000313" key="11">
    <source>
        <dbReference type="EMBL" id="CAI8023537.1"/>
    </source>
</evidence>
<dbReference type="PANTHER" id="PTHR23277">
    <property type="entry name" value="NECTIN-RELATED"/>
    <property type="match status" value="1"/>
</dbReference>
<keyword evidence="2" id="KW-0732">Signal</keyword>
<dbReference type="InterPro" id="IPR036116">
    <property type="entry name" value="FN3_sf"/>
</dbReference>
<evidence type="ECO:0000313" key="12">
    <source>
        <dbReference type="Proteomes" id="UP001174909"/>
    </source>
</evidence>
<evidence type="ECO:0000256" key="1">
    <source>
        <dbReference type="ARBA" id="ARBA00004370"/>
    </source>
</evidence>
<feature type="transmembrane region" description="Helical" evidence="8">
    <location>
        <begin position="733"/>
        <end position="760"/>
    </location>
</feature>
<evidence type="ECO:0000256" key="2">
    <source>
        <dbReference type="ARBA" id="ARBA00022729"/>
    </source>
</evidence>
<dbReference type="InterPro" id="IPR007110">
    <property type="entry name" value="Ig-like_dom"/>
</dbReference>
<evidence type="ECO:0000259" key="9">
    <source>
        <dbReference type="PROSITE" id="PS50835"/>
    </source>
</evidence>
<feature type="domain" description="Fibronectin type-III" evidence="10">
    <location>
        <begin position="517"/>
        <end position="623"/>
    </location>
</feature>
<keyword evidence="8" id="KW-1133">Transmembrane helix</keyword>
<dbReference type="EMBL" id="CASHTH010002011">
    <property type="protein sequence ID" value="CAI8023537.1"/>
    <property type="molecule type" value="Genomic_DNA"/>
</dbReference>
<dbReference type="InterPro" id="IPR036179">
    <property type="entry name" value="Ig-like_dom_sf"/>
</dbReference>
<feature type="domain" description="Ig-like" evidence="9">
    <location>
        <begin position="18"/>
        <end position="105"/>
    </location>
</feature>
<dbReference type="GO" id="GO:0007156">
    <property type="term" value="P:homophilic cell adhesion via plasma membrane adhesion molecules"/>
    <property type="evidence" value="ECO:0007669"/>
    <property type="project" value="TreeGrafter"/>
</dbReference>
<dbReference type="GO" id="GO:0005912">
    <property type="term" value="C:adherens junction"/>
    <property type="evidence" value="ECO:0007669"/>
    <property type="project" value="TreeGrafter"/>
</dbReference>
<reference evidence="11" key="1">
    <citation type="submission" date="2023-03" db="EMBL/GenBank/DDBJ databases">
        <authorList>
            <person name="Steffen K."/>
            <person name="Cardenas P."/>
        </authorList>
    </citation>
    <scope>NUCLEOTIDE SEQUENCE</scope>
</reference>
<keyword evidence="6" id="KW-0325">Glycoprotein</keyword>
<dbReference type="Gene3D" id="2.60.40.10">
    <property type="entry name" value="Immunoglobulins"/>
    <property type="match status" value="5"/>
</dbReference>
<feature type="domain" description="Fibronectin type-III" evidence="10">
    <location>
        <begin position="624"/>
        <end position="721"/>
    </location>
</feature>
<feature type="domain" description="Ig-like" evidence="9">
    <location>
        <begin position="240"/>
        <end position="316"/>
    </location>
</feature>
<dbReference type="PROSITE" id="PS50835">
    <property type="entry name" value="IG_LIKE"/>
    <property type="match status" value="3"/>
</dbReference>